<evidence type="ECO:0000259" key="2">
    <source>
        <dbReference type="Pfam" id="PF07589"/>
    </source>
</evidence>
<feature type="chain" id="PRO_5026129733" evidence="1">
    <location>
        <begin position="27"/>
        <end position="188"/>
    </location>
</feature>
<feature type="signal peptide" evidence="1">
    <location>
        <begin position="1"/>
        <end position="26"/>
    </location>
</feature>
<gene>
    <name evidence="3" type="ORF">GJ699_11000</name>
</gene>
<sequence length="188" mass="19775">MHLTLRKAAAAASTAYLLFAATSAQASDSLANAVISASYNADSVLALSDNYSGTTQVSGLDPYNLYVEFLTADALFGFDFAADGHLTIFNNNTVSTGSYIASFDFGSSLGAAIKTFTVSDAGLTTGTPVLTVVNDHTISIDLSGVEWNGEFSTLETNIVVQSVPEPETVWMLMAGLLGIGVRARRRSR</sequence>
<evidence type="ECO:0000313" key="3">
    <source>
        <dbReference type="EMBL" id="MRW90514.1"/>
    </source>
</evidence>
<keyword evidence="1" id="KW-0732">Signal</keyword>
<dbReference type="Pfam" id="PF07589">
    <property type="entry name" value="PEP-CTERM"/>
    <property type="match status" value="1"/>
</dbReference>
<dbReference type="Proteomes" id="UP000433309">
    <property type="component" value="Unassembled WGS sequence"/>
</dbReference>
<accession>A0A6I2L198</accession>
<dbReference type="AlphaFoldDB" id="A0A6I2L198"/>
<reference evidence="3 4" key="1">
    <citation type="submission" date="2019-11" db="EMBL/GenBank/DDBJ databases">
        <title>Novel species isolated from a subtropical stream in China.</title>
        <authorList>
            <person name="Lu H."/>
        </authorList>
    </citation>
    <scope>NUCLEOTIDE SEQUENCE [LARGE SCALE GENOMIC DNA]</scope>
    <source>
        <strain evidence="3 4">FT80W</strain>
    </source>
</reference>
<dbReference type="InterPro" id="IPR013424">
    <property type="entry name" value="Ice-binding_C"/>
</dbReference>
<feature type="domain" description="Ice-binding protein C-terminal" evidence="2">
    <location>
        <begin position="162"/>
        <end position="185"/>
    </location>
</feature>
<evidence type="ECO:0000256" key="1">
    <source>
        <dbReference type="SAM" id="SignalP"/>
    </source>
</evidence>
<organism evidence="3 4">
    <name type="scientific">Duganella guangzhouensis</name>
    <dbReference type="NCBI Taxonomy" id="2666084"/>
    <lineage>
        <taxon>Bacteria</taxon>
        <taxon>Pseudomonadati</taxon>
        <taxon>Pseudomonadota</taxon>
        <taxon>Betaproteobacteria</taxon>
        <taxon>Burkholderiales</taxon>
        <taxon>Oxalobacteraceae</taxon>
        <taxon>Telluria group</taxon>
        <taxon>Duganella</taxon>
    </lineage>
</organism>
<proteinExistence type="predicted"/>
<dbReference type="RefSeq" id="WP_154376061.1">
    <property type="nucleotide sequence ID" value="NZ_WKJK01000005.1"/>
</dbReference>
<dbReference type="EMBL" id="WKJK01000005">
    <property type="protein sequence ID" value="MRW90514.1"/>
    <property type="molecule type" value="Genomic_DNA"/>
</dbReference>
<keyword evidence="4" id="KW-1185">Reference proteome</keyword>
<dbReference type="NCBIfam" id="TIGR02595">
    <property type="entry name" value="PEP_CTERM"/>
    <property type="match status" value="1"/>
</dbReference>
<protein>
    <submittedName>
        <fullName evidence="3">PEP-CTERM sorting domain-containing protein</fullName>
    </submittedName>
</protein>
<evidence type="ECO:0000313" key="4">
    <source>
        <dbReference type="Proteomes" id="UP000433309"/>
    </source>
</evidence>
<name>A0A6I2L198_9BURK</name>
<comment type="caution">
    <text evidence="3">The sequence shown here is derived from an EMBL/GenBank/DDBJ whole genome shotgun (WGS) entry which is preliminary data.</text>
</comment>